<dbReference type="InterPro" id="IPR003593">
    <property type="entry name" value="AAA+_ATPase"/>
</dbReference>
<organism evidence="10 11">
    <name type="scientific">Ecytonucleospora hepatopenaei</name>
    <dbReference type="NCBI Taxonomy" id="646526"/>
    <lineage>
        <taxon>Eukaryota</taxon>
        <taxon>Fungi</taxon>
        <taxon>Fungi incertae sedis</taxon>
        <taxon>Microsporidia</taxon>
        <taxon>Enterocytozoonidae</taxon>
        <taxon>Ecytonucleospora</taxon>
    </lineage>
</organism>
<reference evidence="10 11" key="1">
    <citation type="journal article" date="2017" name="Environ. Microbiol.">
        <title>Decay of the glycolytic pathway and adaptation to intranuclear parasitism within Enterocytozoonidae microsporidia.</title>
        <authorList>
            <person name="Wiredu Boakye D."/>
            <person name="Jaroenlak P."/>
            <person name="Prachumwat A."/>
            <person name="Williams T.A."/>
            <person name="Bateman K.S."/>
            <person name="Itsathitphaisarn O."/>
            <person name="Sritunyalucksana K."/>
            <person name="Paszkiewicz K.H."/>
            <person name="Moore K.A."/>
            <person name="Stentiford G.D."/>
            <person name="Williams B.A."/>
        </authorList>
    </citation>
    <scope>NUCLEOTIDE SEQUENCE [LARGE SCALE GENOMIC DNA]</scope>
    <source>
        <strain evidence="10 11">TH1</strain>
    </source>
</reference>
<keyword evidence="5 8" id="KW-1133">Transmembrane helix</keyword>
<feature type="transmembrane region" description="Helical" evidence="8">
    <location>
        <begin position="85"/>
        <end position="102"/>
    </location>
</feature>
<dbReference type="AlphaFoldDB" id="A0A1W0E353"/>
<keyword evidence="6 8" id="KW-0472">Membrane</keyword>
<dbReference type="InterPro" id="IPR039421">
    <property type="entry name" value="Type_1_exporter"/>
</dbReference>
<dbReference type="InterPro" id="IPR036640">
    <property type="entry name" value="ABC1_TM_sf"/>
</dbReference>
<evidence type="ECO:0000256" key="3">
    <source>
        <dbReference type="ARBA" id="ARBA00022741"/>
    </source>
</evidence>
<keyword evidence="11" id="KW-1185">Reference proteome</keyword>
<dbReference type="GO" id="GO:0016887">
    <property type="term" value="F:ATP hydrolysis activity"/>
    <property type="evidence" value="ECO:0007669"/>
    <property type="project" value="InterPro"/>
</dbReference>
<evidence type="ECO:0000256" key="5">
    <source>
        <dbReference type="ARBA" id="ARBA00022989"/>
    </source>
</evidence>
<evidence type="ECO:0000256" key="7">
    <source>
        <dbReference type="ARBA" id="ARBA00024363"/>
    </source>
</evidence>
<dbReference type="GO" id="GO:0016020">
    <property type="term" value="C:membrane"/>
    <property type="evidence" value="ECO:0007669"/>
    <property type="project" value="UniProtKB-SubCell"/>
</dbReference>
<feature type="transmembrane region" description="Helical" evidence="8">
    <location>
        <begin position="184"/>
        <end position="207"/>
    </location>
</feature>
<dbReference type="OrthoDB" id="6500128at2759"/>
<keyword evidence="2 8" id="KW-0812">Transmembrane</keyword>
<dbReference type="Gene3D" id="1.20.1560.10">
    <property type="entry name" value="ABC transporter type 1, transmembrane domain"/>
    <property type="match status" value="1"/>
</dbReference>
<dbReference type="Proteomes" id="UP000192758">
    <property type="component" value="Unassembled WGS sequence"/>
</dbReference>
<dbReference type="PANTHER" id="PTHR24221:SF654">
    <property type="entry name" value="ATP-BINDING CASSETTE SUB-FAMILY B MEMBER 6"/>
    <property type="match status" value="1"/>
</dbReference>
<dbReference type="InterPro" id="IPR027417">
    <property type="entry name" value="P-loop_NTPase"/>
</dbReference>
<evidence type="ECO:0000313" key="10">
    <source>
        <dbReference type="EMBL" id="OQS53675.1"/>
    </source>
</evidence>
<dbReference type="SUPFAM" id="SSF90123">
    <property type="entry name" value="ABC transporter transmembrane region"/>
    <property type="match status" value="1"/>
</dbReference>
<dbReference type="PANTHER" id="PTHR24221">
    <property type="entry name" value="ATP-BINDING CASSETTE SUB-FAMILY B"/>
    <property type="match status" value="1"/>
</dbReference>
<keyword evidence="4" id="KW-0067">ATP-binding</keyword>
<dbReference type="SMART" id="SM00382">
    <property type="entry name" value="AAA"/>
    <property type="match status" value="1"/>
</dbReference>
<feature type="transmembrane region" description="Helical" evidence="8">
    <location>
        <begin position="273"/>
        <end position="294"/>
    </location>
</feature>
<gene>
    <name evidence="10" type="primary">Abcb6</name>
    <name evidence="10" type="ORF">EHP00_1095</name>
</gene>
<dbReference type="GO" id="GO:0005524">
    <property type="term" value="F:ATP binding"/>
    <property type="evidence" value="ECO:0007669"/>
    <property type="project" value="UniProtKB-KW"/>
</dbReference>
<evidence type="ECO:0000256" key="2">
    <source>
        <dbReference type="ARBA" id="ARBA00022692"/>
    </source>
</evidence>
<keyword evidence="3" id="KW-0547">Nucleotide-binding</keyword>
<protein>
    <submittedName>
        <fullName evidence="10">Abcb6</fullName>
    </submittedName>
</protein>
<evidence type="ECO:0000256" key="8">
    <source>
        <dbReference type="SAM" id="Phobius"/>
    </source>
</evidence>
<dbReference type="Pfam" id="PF00005">
    <property type="entry name" value="ABC_tran"/>
    <property type="match status" value="1"/>
</dbReference>
<comment type="similarity">
    <text evidence="7">Belongs to the ABC transporter superfamily. ABCB family. Heavy Metal importer (TC 3.A.1.210) subfamily.</text>
</comment>
<sequence length="585" mass="67845">MNTKIKDAKNNNLQKYATYLLKEDKFSYPMLFYKIFINYMLKIKWNRISFIFCTALHFIKEFLNSKVSLKNGELAKAVAKKDKEMVFKFTIVAILKISILFMDEIGKMLAFNASCRTYALACANQCQKILSQMPYLFDRFPTANVMANVKIYGESITKVFDTIQGDIVPVTAAIVTYSIATAKVVSVVTGLLLLGVCAIYIFLVYFIHSIRLEQRIKNSIRQDKCEEMLKNILDNQEIIYMNDTNKIEVEKYFKYMEYTQNKETDFMGNNTKLALLLGVFFYLCEMQILIYLLLVKKTLTSGQFLFLGSILGKLHLKLKSISRVLRILSTNLIMTRLKMDMRDHENKVVSVKKENVKSLVKRVHKKEEFKNEWSMINLCYLDLFRNASLTIKKGDKIAIIGKNGVGKTTLLRCMLRHIKTETDLKFDGEPIESFDEIKDSYGYVQQSSTLFNETVLYNLKYGNNVVDSNEIYQKAKELNIHETIKNLKNGYETTCGENGNMLSRGTKQKIVILRECLKERPILLLDEATASIEKADEEKIWERILNEKNLTVVAIMHNLEKIKHFDFIYKIEDKKIKRIGVDELK</sequence>
<comment type="caution">
    <text evidence="10">The sequence shown here is derived from an EMBL/GenBank/DDBJ whole genome shotgun (WGS) entry which is preliminary data.</text>
</comment>
<evidence type="ECO:0000256" key="4">
    <source>
        <dbReference type="ARBA" id="ARBA00022840"/>
    </source>
</evidence>
<dbReference type="PROSITE" id="PS50893">
    <property type="entry name" value="ABC_TRANSPORTER_2"/>
    <property type="match status" value="1"/>
</dbReference>
<proteinExistence type="inferred from homology"/>
<dbReference type="SUPFAM" id="SSF52540">
    <property type="entry name" value="P-loop containing nucleoside triphosphate hydrolases"/>
    <property type="match status" value="1"/>
</dbReference>
<dbReference type="GO" id="GO:0034040">
    <property type="term" value="F:ATPase-coupled lipid transmembrane transporter activity"/>
    <property type="evidence" value="ECO:0007669"/>
    <property type="project" value="TreeGrafter"/>
</dbReference>
<evidence type="ECO:0000256" key="6">
    <source>
        <dbReference type="ARBA" id="ARBA00023136"/>
    </source>
</evidence>
<name>A0A1W0E353_9MICR</name>
<feature type="domain" description="ABC transporter" evidence="9">
    <location>
        <begin position="363"/>
        <end position="584"/>
    </location>
</feature>
<evidence type="ECO:0000313" key="11">
    <source>
        <dbReference type="Proteomes" id="UP000192758"/>
    </source>
</evidence>
<dbReference type="EMBL" id="MNPJ01000026">
    <property type="protein sequence ID" value="OQS53675.1"/>
    <property type="molecule type" value="Genomic_DNA"/>
</dbReference>
<evidence type="ECO:0000259" key="9">
    <source>
        <dbReference type="PROSITE" id="PS50893"/>
    </source>
</evidence>
<accession>A0A1W0E353</accession>
<dbReference type="Gene3D" id="3.40.50.300">
    <property type="entry name" value="P-loop containing nucleotide triphosphate hydrolases"/>
    <property type="match status" value="1"/>
</dbReference>
<dbReference type="VEuPathDB" id="MicrosporidiaDB:EHP00_1095"/>
<evidence type="ECO:0000256" key="1">
    <source>
        <dbReference type="ARBA" id="ARBA00004141"/>
    </source>
</evidence>
<comment type="subcellular location">
    <subcellularLocation>
        <location evidence="1">Membrane</location>
        <topology evidence="1">Multi-pass membrane protein</topology>
    </subcellularLocation>
</comment>
<dbReference type="InterPro" id="IPR003439">
    <property type="entry name" value="ABC_transporter-like_ATP-bd"/>
</dbReference>